<feature type="transmembrane region" description="Helical" evidence="1">
    <location>
        <begin position="49"/>
        <end position="79"/>
    </location>
</feature>
<feature type="transmembrane region" description="Helical" evidence="1">
    <location>
        <begin position="246"/>
        <end position="269"/>
    </location>
</feature>
<feature type="transmembrane region" description="Helical" evidence="1">
    <location>
        <begin position="153"/>
        <end position="171"/>
    </location>
</feature>
<dbReference type="PANTHER" id="PTHR43535">
    <property type="entry name" value="PHOSPHATIDATE CYTIDYLYLTRANSFERASE"/>
    <property type="match status" value="1"/>
</dbReference>
<organism evidence="2 3">
    <name type="scientific">Brevifollis gellanilyticus</name>
    <dbReference type="NCBI Taxonomy" id="748831"/>
    <lineage>
        <taxon>Bacteria</taxon>
        <taxon>Pseudomonadati</taxon>
        <taxon>Verrucomicrobiota</taxon>
        <taxon>Verrucomicrobiia</taxon>
        <taxon>Verrucomicrobiales</taxon>
        <taxon>Verrucomicrobiaceae</taxon>
    </lineage>
</organism>
<dbReference type="PANTHER" id="PTHR43535:SF1">
    <property type="entry name" value="PHOSPHATIDATE CYTIDYLYLTRANSFERASE"/>
    <property type="match status" value="1"/>
</dbReference>
<feature type="transmembrane region" description="Helical" evidence="1">
    <location>
        <begin position="115"/>
        <end position="133"/>
    </location>
</feature>
<keyword evidence="2" id="KW-0548">Nucleotidyltransferase</keyword>
<protein>
    <submittedName>
        <fullName evidence="2">Phosphatidate cytidylyltransferase</fullName>
    </submittedName>
</protein>
<name>A0A512MBI0_9BACT</name>
<dbReference type="GO" id="GO:0016779">
    <property type="term" value="F:nucleotidyltransferase activity"/>
    <property type="evidence" value="ECO:0007669"/>
    <property type="project" value="UniProtKB-KW"/>
</dbReference>
<keyword evidence="3" id="KW-1185">Reference proteome</keyword>
<dbReference type="RefSeq" id="WP_146851654.1">
    <property type="nucleotide sequence ID" value="NZ_BKAG01000025.1"/>
</dbReference>
<dbReference type="EMBL" id="BKAG01000025">
    <property type="protein sequence ID" value="GEP44088.1"/>
    <property type="molecule type" value="Genomic_DNA"/>
</dbReference>
<sequence>MDSDTQILLTVVGSILVIASVAGFILAKSAKTEGAKKTIANMNARTRSWWVMASVFGSMLLLGSTFTTVLFAMISFLAMREFITLNKTDRADHEVLFWAFFIILPLNYLLVGMRWYGLFTILIPVYAFIFIPFRRVLTGETKNFLISTSKIQWALLVCVYSVSHIPMLLTLPLKDYAGENAKLLFFFVFTAQLSDVMQYVWGKTCGKRPVAPHVSPNKTLEGTVGGIGTTVAISTCLWWATPFNLWQAALMALLICLAGFFGGLVMSAIKRDLGAKDWGASIAGHGGFMDRIDSLCFAAPLFFHVCRFFFGTGADAPPPEWVLRFLGR</sequence>
<proteinExistence type="predicted"/>
<dbReference type="Pfam" id="PF01148">
    <property type="entry name" value="CTP_transf_1"/>
    <property type="match status" value="1"/>
</dbReference>
<keyword evidence="2" id="KW-0808">Transferase</keyword>
<feature type="transmembrane region" description="Helical" evidence="1">
    <location>
        <begin position="222"/>
        <end position="240"/>
    </location>
</feature>
<dbReference type="AlphaFoldDB" id="A0A512MBI0"/>
<keyword evidence="1" id="KW-0472">Membrane</keyword>
<gene>
    <name evidence="2" type="ORF">BGE01nite_33790</name>
</gene>
<reference evidence="2 3" key="1">
    <citation type="submission" date="2019-07" db="EMBL/GenBank/DDBJ databases">
        <title>Whole genome shotgun sequence of Brevifollis gellanilyticus NBRC 108608.</title>
        <authorList>
            <person name="Hosoyama A."/>
            <person name="Uohara A."/>
            <person name="Ohji S."/>
            <person name="Ichikawa N."/>
        </authorList>
    </citation>
    <scope>NUCLEOTIDE SEQUENCE [LARGE SCALE GENOMIC DNA]</scope>
    <source>
        <strain evidence="2 3">NBRC 108608</strain>
    </source>
</reference>
<evidence type="ECO:0000313" key="2">
    <source>
        <dbReference type="EMBL" id="GEP44088.1"/>
    </source>
</evidence>
<dbReference type="Proteomes" id="UP000321577">
    <property type="component" value="Unassembled WGS sequence"/>
</dbReference>
<feature type="transmembrane region" description="Helical" evidence="1">
    <location>
        <begin position="7"/>
        <end position="29"/>
    </location>
</feature>
<evidence type="ECO:0000256" key="1">
    <source>
        <dbReference type="SAM" id="Phobius"/>
    </source>
</evidence>
<accession>A0A512MBI0</accession>
<dbReference type="OrthoDB" id="9799199at2"/>
<dbReference type="GO" id="GO:0009273">
    <property type="term" value="P:peptidoglycan-based cell wall biogenesis"/>
    <property type="evidence" value="ECO:0007669"/>
    <property type="project" value="TreeGrafter"/>
</dbReference>
<comment type="caution">
    <text evidence="2">The sequence shown here is derived from an EMBL/GenBank/DDBJ whole genome shotgun (WGS) entry which is preliminary data.</text>
</comment>
<dbReference type="GO" id="GO:0005886">
    <property type="term" value="C:plasma membrane"/>
    <property type="evidence" value="ECO:0007669"/>
    <property type="project" value="TreeGrafter"/>
</dbReference>
<keyword evidence="1" id="KW-1133">Transmembrane helix</keyword>
<evidence type="ECO:0000313" key="3">
    <source>
        <dbReference type="Proteomes" id="UP000321577"/>
    </source>
</evidence>
<feature type="transmembrane region" description="Helical" evidence="1">
    <location>
        <begin position="91"/>
        <end position="109"/>
    </location>
</feature>
<feature type="transmembrane region" description="Helical" evidence="1">
    <location>
        <begin position="183"/>
        <end position="201"/>
    </location>
</feature>
<keyword evidence="1" id="KW-0812">Transmembrane</keyword>